<keyword evidence="3" id="KW-1185">Reference proteome</keyword>
<protein>
    <submittedName>
        <fullName evidence="2">Uncharacterized protein</fullName>
    </submittedName>
</protein>
<accession>A0A9Q3P8T8</accession>
<sequence>MASLTPNSQLSSYKCLNHLLSGNQDKFDDIHLVQVSPNLTNENMEQPMLGPIIAQINLEASPSQSSSQRKKRCTSEEAQSYRQKLEHEKCLRENGGKATKLMLKHKD</sequence>
<reference evidence="2" key="1">
    <citation type="submission" date="2021-03" db="EMBL/GenBank/DDBJ databases">
        <title>Draft genome sequence of rust myrtle Austropuccinia psidii MF-1, a brazilian biotype.</title>
        <authorList>
            <person name="Quecine M.C."/>
            <person name="Pachon D.M.R."/>
            <person name="Bonatelli M.L."/>
            <person name="Correr F.H."/>
            <person name="Franceschini L.M."/>
            <person name="Leite T.F."/>
            <person name="Margarido G.R.A."/>
            <person name="Almeida C.A."/>
            <person name="Ferrarezi J.A."/>
            <person name="Labate C.A."/>
        </authorList>
    </citation>
    <scope>NUCLEOTIDE SEQUENCE</scope>
    <source>
        <strain evidence="2">MF-1</strain>
    </source>
</reference>
<dbReference type="AlphaFoldDB" id="A0A9Q3P8T8"/>
<feature type="compositionally biased region" description="Basic and acidic residues" evidence="1">
    <location>
        <begin position="83"/>
        <end position="95"/>
    </location>
</feature>
<proteinExistence type="predicted"/>
<comment type="caution">
    <text evidence="2">The sequence shown here is derived from an EMBL/GenBank/DDBJ whole genome shotgun (WGS) entry which is preliminary data.</text>
</comment>
<dbReference type="Proteomes" id="UP000765509">
    <property type="component" value="Unassembled WGS sequence"/>
</dbReference>
<evidence type="ECO:0000313" key="3">
    <source>
        <dbReference type="Proteomes" id="UP000765509"/>
    </source>
</evidence>
<dbReference type="EMBL" id="AVOT02057869">
    <property type="protein sequence ID" value="MBW0551902.1"/>
    <property type="molecule type" value="Genomic_DNA"/>
</dbReference>
<evidence type="ECO:0000256" key="1">
    <source>
        <dbReference type="SAM" id="MobiDB-lite"/>
    </source>
</evidence>
<organism evidence="2 3">
    <name type="scientific">Austropuccinia psidii MF-1</name>
    <dbReference type="NCBI Taxonomy" id="1389203"/>
    <lineage>
        <taxon>Eukaryota</taxon>
        <taxon>Fungi</taxon>
        <taxon>Dikarya</taxon>
        <taxon>Basidiomycota</taxon>
        <taxon>Pucciniomycotina</taxon>
        <taxon>Pucciniomycetes</taxon>
        <taxon>Pucciniales</taxon>
        <taxon>Sphaerophragmiaceae</taxon>
        <taxon>Austropuccinia</taxon>
    </lineage>
</organism>
<evidence type="ECO:0000313" key="2">
    <source>
        <dbReference type="EMBL" id="MBW0551902.1"/>
    </source>
</evidence>
<feature type="region of interest" description="Disordered" evidence="1">
    <location>
        <begin position="58"/>
        <end position="107"/>
    </location>
</feature>
<name>A0A9Q3P8T8_9BASI</name>
<gene>
    <name evidence="2" type="ORF">O181_091617</name>
</gene>